<dbReference type="GeneID" id="40306668"/>
<dbReference type="CDD" id="cd06558">
    <property type="entry name" value="crotonase-like"/>
    <property type="match status" value="1"/>
</dbReference>
<comment type="similarity">
    <text evidence="1">Belongs to the enoyl-CoA hydratase/isomerase family.</text>
</comment>
<dbReference type="InterPro" id="IPR014748">
    <property type="entry name" value="Enoyl-CoA_hydra_C"/>
</dbReference>
<dbReference type="InterPro" id="IPR001753">
    <property type="entry name" value="Enoyl-CoA_hydra/iso"/>
</dbReference>
<dbReference type="Gene3D" id="3.90.226.10">
    <property type="entry name" value="2-enoyl-CoA Hydratase, Chain A, domain 1"/>
    <property type="match status" value="1"/>
</dbReference>
<dbReference type="EMBL" id="NWUJ01000011">
    <property type="protein sequence ID" value="PFH32289.1"/>
    <property type="molecule type" value="Genomic_DNA"/>
</dbReference>
<keyword evidence="3" id="KW-0413">Isomerase</keyword>
<dbReference type="Proteomes" id="UP000224006">
    <property type="component" value="Chromosome X"/>
</dbReference>
<reference evidence="3 4" key="1">
    <citation type="submission" date="2017-09" db="EMBL/GenBank/DDBJ databases">
        <title>Genome sequencing of Besnoitia besnoiti strain Bb-Ger1.</title>
        <authorList>
            <person name="Schares G."/>
            <person name="Venepally P."/>
            <person name="Lorenzi H.A."/>
        </authorList>
    </citation>
    <scope>NUCLEOTIDE SEQUENCE [LARGE SCALE GENOMIC DNA]</scope>
    <source>
        <strain evidence="3 4">Bb-Ger1</strain>
    </source>
</reference>
<sequence length="272" mass="29366">MGQDEHTGRPATTFKYLIIENPVNAPGVTVIKLNRPDSLNALCRGLCDELVDLLKRLDTDDNVRCVVLTGAGGKAFAAGADIKELAELDGTEADAPHLLDKWSQISLFRKPIVCAVNGYALGGGCELAMMCDIVIASTQAIFGQPEVQIGTIPGMGGSQRLPRAVGKSLAMEMILTGGAIDAERAVQAGLASRVVAPAALEHEAIKIASSISKLSLPIVIQAKRCVRRAYELPLEDGLFFERRTFQQAFAYEDRKEGMDAFVQKRAPQWQDK</sequence>
<dbReference type="Pfam" id="PF00378">
    <property type="entry name" value="ECH_1"/>
    <property type="match status" value="1"/>
</dbReference>
<evidence type="ECO:0000313" key="3">
    <source>
        <dbReference type="EMBL" id="PFH32289.1"/>
    </source>
</evidence>
<protein>
    <submittedName>
        <fullName evidence="3">Enoyl-CoA hydratase/isomerase family protein</fullName>
    </submittedName>
</protein>
<dbReference type="RefSeq" id="XP_029216298.1">
    <property type="nucleotide sequence ID" value="XM_029360322.1"/>
</dbReference>
<dbReference type="OrthoDB" id="2018133at2759"/>
<evidence type="ECO:0000256" key="1">
    <source>
        <dbReference type="ARBA" id="ARBA00005254"/>
    </source>
</evidence>
<dbReference type="InterPro" id="IPR029045">
    <property type="entry name" value="ClpP/crotonase-like_dom_sf"/>
</dbReference>
<accession>A0A2A9M2X2</accession>
<dbReference type="VEuPathDB" id="ToxoDB:BESB_016070"/>
<dbReference type="PANTHER" id="PTHR11941:SF54">
    <property type="entry name" value="ENOYL-COA HYDRATASE, MITOCHONDRIAL"/>
    <property type="match status" value="1"/>
</dbReference>
<keyword evidence="2" id="KW-0456">Lyase</keyword>
<dbReference type="KEGG" id="bbes:BESB_016070"/>
<name>A0A2A9M2X2_BESBE</name>
<gene>
    <name evidence="3" type="ORF">BESB_016070</name>
</gene>
<dbReference type="PANTHER" id="PTHR11941">
    <property type="entry name" value="ENOYL-COA HYDRATASE-RELATED"/>
    <property type="match status" value="1"/>
</dbReference>
<dbReference type="GO" id="GO:0016853">
    <property type="term" value="F:isomerase activity"/>
    <property type="evidence" value="ECO:0007669"/>
    <property type="project" value="UniProtKB-KW"/>
</dbReference>
<dbReference type="GO" id="GO:0016836">
    <property type="term" value="F:hydro-lyase activity"/>
    <property type="evidence" value="ECO:0007669"/>
    <property type="project" value="UniProtKB-ARBA"/>
</dbReference>
<dbReference type="STRING" id="94643.A0A2A9M2X2"/>
<dbReference type="AlphaFoldDB" id="A0A2A9M2X2"/>
<dbReference type="GO" id="GO:0006635">
    <property type="term" value="P:fatty acid beta-oxidation"/>
    <property type="evidence" value="ECO:0007669"/>
    <property type="project" value="TreeGrafter"/>
</dbReference>
<dbReference type="FunFam" id="1.10.12.10:FF:000001">
    <property type="entry name" value="Probable enoyl-CoA hydratase, mitochondrial"/>
    <property type="match status" value="1"/>
</dbReference>
<evidence type="ECO:0000313" key="4">
    <source>
        <dbReference type="Proteomes" id="UP000224006"/>
    </source>
</evidence>
<evidence type="ECO:0000256" key="2">
    <source>
        <dbReference type="ARBA" id="ARBA00023239"/>
    </source>
</evidence>
<dbReference type="SUPFAM" id="SSF52096">
    <property type="entry name" value="ClpP/crotonase"/>
    <property type="match status" value="1"/>
</dbReference>
<dbReference type="FunFam" id="3.90.226.10:FF:000009">
    <property type="entry name" value="Carnitinyl-CoA dehydratase"/>
    <property type="match status" value="1"/>
</dbReference>
<dbReference type="GO" id="GO:0005739">
    <property type="term" value="C:mitochondrion"/>
    <property type="evidence" value="ECO:0007669"/>
    <property type="project" value="TreeGrafter"/>
</dbReference>
<dbReference type="Gene3D" id="1.10.12.10">
    <property type="entry name" value="Lyase 2-enoyl-coa Hydratase, Chain A, domain 2"/>
    <property type="match status" value="1"/>
</dbReference>
<proteinExistence type="inferred from homology"/>
<keyword evidence="4" id="KW-1185">Reference proteome</keyword>
<organism evidence="3 4">
    <name type="scientific">Besnoitia besnoiti</name>
    <name type="common">Apicomplexan protozoan</name>
    <dbReference type="NCBI Taxonomy" id="94643"/>
    <lineage>
        <taxon>Eukaryota</taxon>
        <taxon>Sar</taxon>
        <taxon>Alveolata</taxon>
        <taxon>Apicomplexa</taxon>
        <taxon>Conoidasida</taxon>
        <taxon>Coccidia</taxon>
        <taxon>Eucoccidiorida</taxon>
        <taxon>Eimeriorina</taxon>
        <taxon>Sarcocystidae</taxon>
        <taxon>Besnoitia</taxon>
    </lineage>
</organism>
<comment type="caution">
    <text evidence="3">The sequence shown here is derived from an EMBL/GenBank/DDBJ whole genome shotgun (WGS) entry which is preliminary data.</text>
</comment>